<dbReference type="Proteomes" id="UP001295423">
    <property type="component" value="Unassembled WGS sequence"/>
</dbReference>
<dbReference type="Gene3D" id="3.40.50.1110">
    <property type="entry name" value="SGNH hydrolase"/>
    <property type="match status" value="1"/>
</dbReference>
<reference evidence="2" key="1">
    <citation type="submission" date="2023-08" db="EMBL/GenBank/DDBJ databases">
        <authorList>
            <person name="Audoor S."/>
            <person name="Bilcke G."/>
        </authorList>
    </citation>
    <scope>NUCLEOTIDE SEQUENCE</scope>
</reference>
<accession>A0AAD2CLX0</accession>
<proteinExistence type="predicted"/>
<keyword evidence="3" id="KW-1185">Reference proteome</keyword>
<dbReference type="AlphaFoldDB" id="A0AAD2CLX0"/>
<keyword evidence="1" id="KW-0732">Signal</keyword>
<protein>
    <recommendedName>
        <fullName evidence="4">SGNH hydrolase-type esterase domain-containing protein</fullName>
    </recommendedName>
</protein>
<dbReference type="InterPro" id="IPR036514">
    <property type="entry name" value="SGNH_hydro_sf"/>
</dbReference>
<dbReference type="PANTHER" id="PTHR34407:SF1">
    <property type="entry name" value="SGNH HYDROLASE-TYPE ESTERASE DOMAIN-CONTAINING PROTEIN"/>
    <property type="match status" value="1"/>
</dbReference>
<evidence type="ECO:0000256" key="1">
    <source>
        <dbReference type="SAM" id="SignalP"/>
    </source>
</evidence>
<comment type="caution">
    <text evidence="2">The sequence shown here is derived from an EMBL/GenBank/DDBJ whole genome shotgun (WGS) entry which is preliminary data.</text>
</comment>
<dbReference type="EMBL" id="CAKOGP040000335">
    <property type="protein sequence ID" value="CAJ1934483.1"/>
    <property type="molecule type" value="Genomic_DNA"/>
</dbReference>
<dbReference type="CDD" id="cd00229">
    <property type="entry name" value="SGNH_hydrolase"/>
    <property type="match status" value="1"/>
</dbReference>
<evidence type="ECO:0000313" key="3">
    <source>
        <dbReference type="Proteomes" id="UP001295423"/>
    </source>
</evidence>
<gene>
    <name evidence="2" type="ORF">CYCCA115_LOCUS3823</name>
</gene>
<evidence type="ECO:0000313" key="2">
    <source>
        <dbReference type="EMBL" id="CAJ1934483.1"/>
    </source>
</evidence>
<dbReference type="PANTHER" id="PTHR34407">
    <property type="entry name" value="EXPRESSED PROTEIN"/>
    <property type="match status" value="1"/>
</dbReference>
<sequence length="574" mass="65160">MARTKWVVLAIVPWLFALVSNFRKILDTHLTGDFFRSYSLLEREKKSPLAEWESIWNDFHSKDYNNGSIGNRDIPLDERQKRWQRLLDVPTKDNASGIQQLKDTFAAFPTPPSDSISVYNHDAYISLISNLLEAHHNGRNFTIVANGGSVTAGGGDPSVPQEDRYYSMLAGYLNTLQLVLGNQNNHDDKTQPPPKVQWVGQGHGFRNSLHTALFFDSFIPSDTDLLIWDFSINDVSTGWKDKDLTMKSSRDNLIAWLSEVNRMKKIPKVLMLYMWNSFERDEQTQRLMNRAYESHGQIARQFDFVVGHVHLGLLVDGLQIPQCQGYKMCPFLTDHVHTSRLGHLATAFLLLSFFDPKIVSGSLPPSQQERNSIEPISYEWNCGNETKAKQVIKDVMTTVSYTTVEWRSPLGAWTSELPVCDQATPRRLVAGPGLGDIKSIGKSDPQRTDRKRATPLYQCDTNTTKSFSVLAPLEPVDDARVLLLTFQKRPLIQNSDIQVRLNGRMANGELVPIRVATKPEIHDQWRCHISVPWSTSVDVYLYVFTMQQPAVNSIEVCTSNTLRKNPNIQSLALW</sequence>
<feature type="signal peptide" evidence="1">
    <location>
        <begin position="1"/>
        <end position="21"/>
    </location>
</feature>
<feature type="chain" id="PRO_5042029310" description="SGNH hydrolase-type esterase domain-containing protein" evidence="1">
    <location>
        <begin position="22"/>
        <end position="574"/>
    </location>
</feature>
<dbReference type="SUPFAM" id="SSF52266">
    <property type="entry name" value="SGNH hydrolase"/>
    <property type="match status" value="1"/>
</dbReference>
<evidence type="ECO:0008006" key="4">
    <source>
        <dbReference type="Google" id="ProtNLM"/>
    </source>
</evidence>
<organism evidence="2 3">
    <name type="scientific">Cylindrotheca closterium</name>
    <dbReference type="NCBI Taxonomy" id="2856"/>
    <lineage>
        <taxon>Eukaryota</taxon>
        <taxon>Sar</taxon>
        <taxon>Stramenopiles</taxon>
        <taxon>Ochrophyta</taxon>
        <taxon>Bacillariophyta</taxon>
        <taxon>Bacillariophyceae</taxon>
        <taxon>Bacillariophycidae</taxon>
        <taxon>Bacillariales</taxon>
        <taxon>Bacillariaceae</taxon>
        <taxon>Cylindrotheca</taxon>
    </lineage>
</organism>
<name>A0AAD2CLX0_9STRA</name>